<gene>
    <name evidence="3" type="ORF">FA13DRAFT_1661547</name>
</gene>
<sequence>MSTSYFSHSHDVRIQNLNMSADNLTFNAQTAASSRAFDHLYSNIATEAIHNSDERCDAPKCHPETRTAVQEDIVSWITSGDDDEQPKRIMWLSGPAGAGKTAIAGSVAETCEDMGLLAGSFFFSSFSGSEARRLKRYLVTTLAYSMLQHEALQALRGPILTTIERDPCIFRKRLRDQCKALLLKPFHALGAQLGMVPLPKVIVIDGLDEVEAPGSRNLEPHEARMKNEAEQVEILCTLLQAADDRHFPFRILIVSRPEPVIREFLSNKANLLTKEIFLDDKYDPDSDITLFLQAKFSEIRRRYRLSQSWPGNRAFETLRCSASGQFIYVATVIRFLQTSKLHPQARLDCVLALYPSSDLLSPLEALYGRILKSSPDPNLTLIWIQAISFFNLKGFPASFVRQFLQSREGQADHLLENLASLVLIPPPGDDSLKFQFYHRSLLDCLQDERRGGRRLSDIADEFMLVLATDVLKYKSPILPLNDSEWAVFVRHFLYLFIGFFRPPKEKDARDSLATCDVLWWLRTIDATFYSEPELASVVVGDVFESMHYHGCDDFYTFARCERLCKHWRSQILAGCQALGWRVPNAIQLVRHRMWMAQAGGPGSPDEFDLGAFFEPPNSDASCTSTKSLPAREEIGGLNVVPEGYDTLGELVDKICARLPGNWEERYEEELEAGRTAFNVFQSEIRDITCELGDDISDDDMTDAWAQKFEECHARLNE</sequence>
<evidence type="ECO:0000259" key="2">
    <source>
        <dbReference type="Pfam" id="PF24883"/>
    </source>
</evidence>
<protein>
    <recommendedName>
        <fullName evidence="2">Nephrocystin 3-like N-terminal domain-containing protein</fullName>
    </recommendedName>
</protein>
<dbReference type="PANTHER" id="PTHR10039:SF14">
    <property type="entry name" value="NACHT DOMAIN-CONTAINING PROTEIN"/>
    <property type="match status" value="1"/>
</dbReference>
<dbReference type="SUPFAM" id="SSF52540">
    <property type="entry name" value="P-loop containing nucleoside triphosphate hydrolases"/>
    <property type="match status" value="1"/>
</dbReference>
<comment type="caution">
    <text evidence="3">The sequence shown here is derived from an EMBL/GenBank/DDBJ whole genome shotgun (WGS) entry which is preliminary data.</text>
</comment>
<dbReference type="AlphaFoldDB" id="A0A4Y7TIC1"/>
<dbReference type="EMBL" id="QPFP01000011">
    <property type="protein sequence ID" value="TEB33923.1"/>
    <property type="molecule type" value="Genomic_DNA"/>
</dbReference>
<keyword evidence="4" id="KW-1185">Reference proteome</keyword>
<reference evidence="3 4" key="1">
    <citation type="journal article" date="2019" name="Nat. Ecol. Evol.">
        <title>Megaphylogeny resolves global patterns of mushroom evolution.</title>
        <authorList>
            <person name="Varga T."/>
            <person name="Krizsan K."/>
            <person name="Foldi C."/>
            <person name="Dima B."/>
            <person name="Sanchez-Garcia M."/>
            <person name="Sanchez-Ramirez S."/>
            <person name="Szollosi G.J."/>
            <person name="Szarkandi J.G."/>
            <person name="Papp V."/>
            <person name="Albert L."/>
            <person name="Andreopoulos W."/>
            <person name="Angelini C."/>
            <person name="Antonin V."/>
            <person name="Barry K.W."/>
            <person name="Bougher N.L."/>
            <person name="Buchanan P."/>
            <person name="Buyck B."/>
            <person name="Bense V."/>
            <person name="Catcheside P."/>
            <person name="Chovatia M."/>
            <person name="Cooper J."/>
            <person name="Damon W."/>
            <person name="Desjardin D."/>
            <person name="Finy P."/>
            <person name="Geml J."/>
            <person name="Haridas S."/>
            <person name="Hughes K."/>
            <person name="Justo A."/>
            <person name="Karasinski D."/>
            <person name="Kautmanova I."/>
            <person name="Kiss B."/>
            <person name="Kocsube S."/>
            <person name="Kotiranta H."/>
            <person name="LaButti K.M."/>
            <person name="Lechner B.E."/>
            <person name="Liimatainen K."/>
            <person name="Lipzen A."/>
            <person name="Lukacs Z."/>
            <person name="Mihaltcheva S."/>
            <person name="Morgado L.N."/>
            <person name="Niskanen T."/>
            <person name="Noordeloos M.E."/>
            <person name="Ohm R.A."/>
            <person name="Ortiz-Santana B."/>
            <person name="Ovrebo C."/>
            <person name="Racz N."/>
            <person name="Riley R."/>
            <person name="Savchenko A."/>
            <person name="Shiryaev A."/>
            <person name="Soop K."/>
            <person name="Spirin V."/>
            <person name="Szebenyi C."/>
            <person name="Tomsovsky M."/>
            <person name="Tulloss R.E."/>
            <person name="Uehling J."/>
            <person name="Grigoriev I.V."/>
            <person name="Vagvolgyi C."/>
            <person name="Papp T."/>
            <person name="Martin F.M."/>
            <person name="Miettinen O."/>
            <person name="Hibbett D.S."/>
            <person name="Nagy L.G."/>
        </authorList>
    </citation>
    <scope>NUCLEOTIDE SEQUENCE [LARGE SCALE GENOMIC DNA]</scope>
    <source>
        <strain evidence="3 4">FP101781</strain>
    </source>
</reference>
<evidence type="ECO:0000256" key="1">
    <source>
        <dbReference type="ARBA" id="ARBA00022737"/>
    </source>
</evidence>
<dbReference type="Proteomes" id="UP000298030">
    <property type="component" value="Unassembled WGS sequence"/>
</dbReference>
<organism evidence="3 4">
    <name type="scientific">Coprinellus micaceus</name>
    <name type="common">Glistening ink-cap mushroom</name>
    <name type="synonym">Coprinus micaceus</name>
    <dbReference type="NCBI Taxonomy" id="71717"/>
    <lineage>
        <taxon>Eukaryota</taxon>
        <taxon>Fungi</taxon>
        <taxon>Dikarya</taxon>
        <taxon>Basidiomycota</taxon>
        <taxon>Agaricomycotina</taxon>
        <taxon>Agaricomycetes</taxon>
        <taxon>Agaricomycetidae</taxon>
        <taxon>Agaricales</taxon>
        <taxon>Agaricineae</taxon>
        <taxon>Psathyrellaceae</taxon>
        <taxon>Coprinellus</taxon>
    </lineage>
</organism>
<name>A0A4Y7TIC1_COPMI</name>
<dbReference type="PANTHER" id="PTHR10039">
    <property type="entry name" value="AMELOGENIN"/>
    <property type="match status" value="1"/>
</dbReference>
<dbReference type="InterPro" id="IPR056884">
    <property type="entry name" value="NPHP3-like_N"/>
</dbReference>
<dbReference type="STRING" id="71717.A0A4Y7TIC1"/>
<dbReference type="Gene3D" id="3.40.50.300">
    <property type="entry name" value="P-loop containing nucleotide triphosphate hydrolases"/>
    <property type="match status" value="1"/>
</dbReference>
<evidence type="ECO:0000313" key="3">
    <source>
        <dbReference type="EMBL" id="TEB33923.1"/>
    </source>
</evidence>
<feature type="domain" description="Nephrocystin 3-like N-terminal" evidence="2">
    <location>
        <begin position="74"/>
        <end position="256"/>
    </location>
</feature>
<proteinExistence type="predicted"/>
<dbReference type="OrthoDB" id="4760524at2759"/>
<dbReference type="Pfam" id="PF24883">
    <property type="entry name" value="NPHP3_N"/>
    <property type="match status" value="1"/>
</dbReference>
<keyword evidence="1" id="KW-0677">Repeat</keyword>
<accession>A0A4Y7TIC1</accession>
<evidence type="ECO:0000313" key="4">
    <source>
        <dbReference type="Proteomes" id="UP000298030"/>
    </source>
</evidence>
<dbReference type="InterPro" id="IPR027417">
    <property type="entry name" value="P-loop_NTPase"/>
</dbReference>